<accession>A0ABW2WLG5</accession>
<comment type="caution">
    <text evidence="2">The sequence shown here is derived from an EMBL/GenBank/DDBJ whole genome shotgun (WGS) entry which is preliminary data.</text>
</comment>
<name>A0ABW2WLG5_9ACTN</name>
<evidence type="ECO:0000256" key="1">
    <source>
        <dbReference type="SAM" id="MobiDB-lite"/>
    </source>
</evidence>
<dbReference type="Proteomes" id="UP001596915">
    <property type="component" value="Unassembled WGS sequence"/>
</dbReference>
<keyword evidence="3" id="KW-1185">Reference proteome</keyword>
<dbReference type="EMBL" id="JBHTGL010000005">
    <property type="protein sequence ID" value="MFD0622361.1"/>
    <property type="molecule type" value="Genomic_DNA"/>
</dbReference>
<organism evidence="2 3">
    <name type="scientific">Streptomyces sanglieri</name>
    <dbReference type="NCBI Taxonomy" id="193460"/>
    <lineage>
        <taxon>Bacteria</taxon>
        <taxon>Bacillati</taxon>
        <taxon>Actinomycetota</taxon>
        <taxon>Actinomycetes</taxon>
        <taxon>Kitasatosporales</taxon>
        <taxon>Streptomycetaceae</taxon>
        <taxon>Streptomyces</taxon>
    </lineage>
</organism>
<protein>
    <submittedName>
        <fullName evidence="2">Uncharacterized protein</fullName>
    </submittedName>
</protein>
<reference evidence="3" key="1">
    <citation type="journal article" date="2019" name="Int. J. Syst. Evol. Microbiol.">
        <title>The Global Catalogue of Microorganisms (GCM) 10K type strain sequencing project: providing services to taxonomists for standard genome sequencing and annotation.</title>
        <authorList>
            <consortium name="The Broad Institute Genomics Platform"/>
            <consortium name="The Broad Institute Genome Sequencing Center for Infectious Disease"/>
            <person name="Wu L."/>
            <person name="Ma J."/>
        </authorList>
    </citation>
    <scope>NUCLEOTIDE SEQUENCE [LARGE SCALE GENOMIC DNA]</scope>
    <source>
        <strain evidence="3">JCM 12607</strain>
    </source>
</reference>
<feature type="region of interest" description="Disordered" evidence="1">
    <location>
        <begin position="1"/>
        <end position="28"/>
    </location>
</feature>
<evidence type="ECO:0000313" key="2">
    <source>
        <dbReference type="EMBL" id="MFD0622361.1"/>
    </source>
</evidence>
<proteinExistence type="predicted"/>
<evidence type="ECO:0000313" key="3">
    <source>
        <dbReference type="Proteomes" id="UP001596915"/>
    </source>
</evidence>
<gene>
    <name evidence="2" type="ORF">ACFQ2K_05495</name>
</gene>
<feature type="region of interest" description="Disordered" evidence="1">
    <location>
        <begin position="62"/>
        <end position="94"/>
    </location>
</feature>
<sequence length="125" mass="12404">MVGQLVVGAAAGSEGPSRGRGRSRACAEHASGTQFIEVGQALSGESVEQVGLGGADAGRGSLGACAKGTADGHAGHRTGSASPTPLAAGFPCTGPQRGVGRCEKGIWGRTLPRYRSLTNTEANLS</sequence>